<dbReference type="AlphaFoldDB" id="A0A1W2DB33"/>
<dbReference type="Proteomes" id="UP000192418">
    <property type="component" value="Unassembled WGS sequence"/>
</dbReference>
<proteinExistence type="predicted"/>
<organism evidence="1 2">
    <name type="scientific">Desulfocicer vacuolatum DSM 3385</name>
    <dbReference type="NCBI Taxonomy" id="1121400"/>
    <lineage>
        <taxon>Bacteria</taxon>
        <taxon>Pseudomonadati</taxon>
        <taxon>Thermodesulfobacteriota</taxon>
        <taxon>Desulfobacteria</taxon>
        <taxon>Desulfobacterales</taxon>
        <taxon>Desulfobacteraceae</taxon>
        <taxon>Desulfocicer</taxon>
    </lineage>
</organism>
<name>A0A1W2DB33_9BACT</name>
<dbReference type="EMBL" id="FWXY01000016">
    <property type="protein sequence ID" value="SMC94700.1"/>
    <property type="molecule type" value="Genomic_DNA"/>
</dbReference>
<sequence length="60" mass="6785">MAVYKKVILNIIISDTYRTVEPFGYFYNRLSLFVVMQRIMTVIYNAASKATPAEPPPGGQ</sequence>
<keyword evidence="2" id="KW-1185">Reference proteome</keyword>
<accession>A0A1W2DB33</accession>
<reference evidence="1 2" key="1">
    <citation type="submission" date="2017-04" db="EMBL/GenBank/DDBJ databases">
        <authorList>
            <person name="Afonso C.L."/>
            <person name="Miller P.J."/>
            <person name="Scott M.A."/>
            <person name="Spackman E."/>
            <person name="Goraichik I."/>
            <person name="Dimitrov K.M."/>
            <person name="Suarez D.L."/>
            <person name="Swayne D.E."/>
        </authorList>
    </citation>
    <scope>NUCLEOTIDE SEQUENCE [LARGE SCALE GENOMIC DNA]</scope>
    <source>
        <strain evidence="1 2">DSM 3385</strain>
    </source>
</reference>
<protein>
    <submittedName>
        <fullName evidence="1">Uncharacterized protein</fullName>
    </submittedName>
</protein>
<evidence type="ECO:0000313" key="1">
    <source>
        <dbReference type="EMBL" id="SMC94700.1"/>
    </source>
</evidence>
<gene>
    <name evidence="1" type="ORF">SAMN02746065_11684</name>
</gene>
<evidence type="ECO:0000313" key="2">
    <source>
        <dbReference type="Proteomes" id="UP000192418"/>
    </source>
</evidence>